<keyword evidence="1" id="KW-0812">Transmembrane</keyword>
<dbReference type="GeneID" id="86955762"/>
<proteinExistence type="predicted"/>
<keyword evidence="1" id="KW-0472">Membrane</keyword>
<comment type="caution">
    <text evidence="2">The sequence shown here is derived from an EMBL/GenBank/DDBJ whole genome shotgun (WGS) entry which is preliminary data.</text>
</comment>
<dbReference type="Proteomes" id="UP000660554">
    <property type="component" value="Unassembled WGS sequence"/>
</dbReference>
<feature type="transmembrane region" description="Helical" evidence="1">
    <location>
        <begin position="65"/>
        <end position="85"/>
    </location>
</feature>
<keyword evidence="1" id="KW-1133">Transmembrane helix</keyword>
<evidence type="ECO:0000313" key="3">
    <source>
        <dbReference type="Proteomes" id="UP000660554"/>
    </source>
</evidence>
<feature type="transmembrane region" description="Helical" evidence="1">
    <location>
        <begin position="97"/>
        <end position="117"/>
    </location>
</feature>
<keyword evidence="3" id="KW-1185">Reference proteome</keyword>
<organism evidence="2 3">
    <name type="scientific">Streptomyces virginiae</name>
    <name type="common">Streptomyces cinnamonensis</name>
    <dbReference type="NCBI Taxonomy" id="1961"/>
    <lineage>
        <taxon>Bacteria</taxon>
        <taxon>Bacillati</taxon>
        <taxon>Actinomycetota</taxon>
        <taxon>Actinomycetes</taxon>
        <taxon>Kitasatosporales</taxon>
        <taxon>Streptomycetaceae</taxon>
        <taxon>Streptomyces</taxon>
    </lineage>
</organism>
<sequence length="120" mass="12325">MNPSTHAAPHGPWQPSAPVRRDRPVVVVLAGLLWAVTALSVSWVGGLACIALLWTTAAGDPIGGLVPLLLLIPAGAAALTALARAPRVRRMATSTRMLLLGALACPVPTAAAVWLWVVTG</sequence>
<dbReference type="RefSeq" id="WP_051734260.1">
    <property type="nucleotide sequence ID" value="NZ_BMRU01000004.1"/>
</dbReference>
<accession>A0ABQ3NU58</accession>
<evidence type="ECO:0000256" key="1">
    <source>
        <dbReference type="SAM" id="Phobius"/>
    </source>
</evidence>
<evidence type="ECO:0008006" key="4">
    <source>
        <dbReference type="Google" id="ProtNLM"/>
    </source>
</evidence>
<evidence type="ECO:0000313" key="2">
    <source>
        <dbReference type="EMBL" id="GHI16294.1"/>
    </source>
</evidence>
<reference evidence="3" key="1">
    <citation type="submission" date="2020-09" db="EMBL/GenBank/DDBJ databases">
        <title>Whole genome shotgun sequence of Streptomyces cinnamonensis NBRC 15873.</title>
        <authorList>
            <person name="Komaki H."/>
            <person name="Tamura T."/>
        </authorList>
    </citation>
    <scope>NUCLEOTIDE SEQUENCE [LARGE SCALE GENOMIC DNA]</scope>
    <source>
        <strain evidence="3">NBRC 15873</strain>
    </source>
</reference>
<name>A0ABQ3NU58_STRVG</name>
<protein>
    <recommendedName>
        <fullName evidence="4">Integral membrane protein</fullName>
    </recommendedName>
</protein>
<gene>
    <name evidence="2" type="ORF">Scinn_57570</name>
</gene>
<dbReference type="EMBL" id="BNDV01000016">
    <property type="protein sequence ID" value="GHI16294.1"/>
    <property type="molecule type" value="Genomic_DNA"/>
</dbReference>
<feature type="transmembrane region" description="Helical" evidence="1">
    <location>
        <begin position="25"/>
        <end position="53"/>
    </location>
</feature>